<dbReference type="Pfam" id="PF00535">
    <property type="entry name" value="Glycos_transf_2"/>
    <property type="match status" value="1"/>
</dbReference>
<dbReference type="SUPFAM" id="SSF53448">
    <property type="entry name" value="Nucleotide-diphospho-sugar transferases"/>
    <property type="match status" value="1"/>
</dbReference>
<reference evidence="6" key="1">
    <citation type="submission" date="2020-06" db="EMBL/GenBank/DDBJ databases">
        <title>Draft genomic sequecing of Geomonas sp. Red736.</title>
        <authorList>
            <person name="Itoh H."/>
            <person name="Xu Z.X."/>
            <person name="Ushijima N."/>
            <person name="Masuda Y."/>
            <person name="Shiratori Y."/>
            <person name="Senoo K."/>
        </authorList>
    </citation>
    <scope>NUCLEOTIDE SEQUENCE [LARGE SCALE GENOMIC DNA]</scope>
    <source>
        <strain evidence="6">Red736</strain>
    </source>
</reference>
<evidence type="ECO:0000256" key="2">
    <source>
        <dbReference type="ARBA" id="ARBA00022679"/>
    </source>
</evidence>
<dbReference type="InterPro" id="IPR001173">
    <property type="entry name" value="Glyco_trans_2-like"/>
</dbReference>
<reference evidence="5" key="3">
    <citation type="submission" date="2022-04" db="EMBL/GenBank/DDBJ databases">
        <authorList>
            <person name="Liu G."/>
        </authorList>
    </citation>
    <scope>NUCLEOTIDE SEQUENCE</scope>
    <source>
        <strain evidence="5">RG22</strain>
    </source>
</reference>
<dbReference type="Pfam" id="PF13578">
    <property type="entry name" value="Methyltransf_24"/>
    <property type="match status" value="1"/>
</dbReference>
<dbReference type="RefSeq" id="WP_183347348.1">
    <property type="nucleotide sequence ID" value="NZ_BLXY01000003.1"/>
</dbReference>
<dbReference type="CDD" id="cd03789">
    <property type="entry name" value="GT9_LPS_heptosyltransferase"/>
    <property type="match status" value="1"/>
</dbReference>
<dbReference type="Proteomes" id="UP000831485">
    <property type="component" value="Chromosome"/>
</dbReference>
<dbReference type="GO" id="GO:0009244">
    <property type="term" value="P:lipopolysaccharide core region biosynthetic process"/>
    <property type="evidence" value="ECO:0007669"/>
    <property type="project" value="TreeGrafter"/>
</dbReference>
<dbReference type="InterPro" id="IPR002201">
    <property type="entry name" value="Glyco_trans_9"/>
</dbReference>
<keyword evidence="7" id="KW-1185">Reference proteome</keyword>
<evidence type="ECO:0000256" key="1">
    <source>
        <dbReference type="ARBA" id="ARBA00022676"/>
    </source>
</evidence>
<reference evidence="4" key="2">
    <citation type="journal article" date="2021" name="Int. J. Syst. Evol. Microbiol.">
        <title>Geomonas silvestris sp. nov., Geomonas paludis sp. nov. and Geomonas limicola sp. nov., isolated from terrestrial environments, and emended description of the genus Geomonas.</title>
        <authorList>
            <person name="Itoh H."/>
            <person name="Xu Z."/>
            <person name="Masuda Y."/>
            <person name="Ushijima N."/>
            <person name="Hayakawa C."/>
            <person name="Shiratori Y."/>
            <person name="Senoo K."/>
        </authorList>
    </citation>
    <scope>NUCLEOTIDE SEQUENCE</scope>
    <source>
        <strain evidence="4">Red736</strain>
    </source>
</reference>
<dbReference type="GO" id="GO:0032259">
    <property type="term" value="P:methylation"/>
    <property type="evidence" value="ECO:0007669"/>
    <property type="project" value="UniProtKB-KW"/>
</dbReference>
<dbReference type="EMBL" id="CP096574">
    <property type="protein sequence ID" value="UPU34380.1"/>
    <property type="molecule type" value="Genomic_DNA"/>
</dbReference>
<dbReference type="InterPro" id="IPR029063">
    <property type="entry name" value="SAM-dependent_MTases_sf"/>
</dbReference>
<sequence length="1240" mass="137063">MTEMSPQPQPTLSFVMIVLNGMPFLECVLKSVYRSAHDIVIIEGAVENCMFAANPDGSSCDGTVEAIRSFPDPQGKIRLIQGKWAEKLEMQNHALQFTTGDYIWLVDADEVYKEEDIERLRAVLARDPGIARVDVTLDNFWKGFDYIFDSDKFAESEFHCRRVFRNYPGARFTTHRPPTMAVQEGRVLSAPETRALNVYPYHYSYVLWSQVYQKVELYHRYGWGKQWELDLDAWYRDFFLQWRPERRAELESRYPVWTGDPDSRTVPFTGEHPPAVAELVARYRGGDPGPAAVSEAEAARVIGAPVFRKMALRALEQVYLAGGARERYGLDSGGNGREGEPYWDRQIALAFLAAMLRPERYLEVGSGNSGSMIQVLHNASPSYLLGVDPSLSRDVRKLLADYRRGAGCDARVRHRRGSGRSIMERLVSQGESFDLISISGGRPREDVWNDLASAAALVADRGAIVFDGINHPGHRELYSLCHRFMLRYQHFKLLLNSTQGDGCAIFLKGGSVEELLGRGLRLAARSVRVAGEEQQAQETTLTSIDTHSSFAESIRAVFEKARPTRIIETGTFHGEGTTRIIASCLRDLGLDDARFYSIECNPENHRIAGENLAQAGLAARVQLVHGLSVPGRLLPSRDVIREKLVYNLNGKAGYVDHDAAVRTQRYLAETDFAGIEEARLDHCLALLDGAPDFVLLDSGGHMGNIEFNYLVERLYAPCYIALDDINHVKHARSFRQMQKDPRFTMAVAAPEKFGFCIARFVPAGSGARPRRLLWIRTDAIGDSIISLPALARIAAADPAAWITVLCQEHVAELYDACPFVDEVITFERRRAYDDARYRNTIVALLRELQADLCVTPVLSREALTDCFALGSGARERVAFSGNDCNLPAETLRQNNRHYTKLVQIAEEAGGRESASHPMLLSALGIASDHLEPAVWLTPEDRDVAERLLHEHQLDPARTVAFFPGAQHSYREGLEYRAALQEFCTRHGFAVLALGGVTDSAIIGSNTPDAPVRLVDLSGKTTIRQACALIARCALAVGAESGLAHAAAAVGTPHVVLLGGGHFGRFMPYAATTTAAVLPLECFGCNWKCRYPRHHCIGGVGSRTIAVAMELSLAPAGPHPRIVAQGSSCWPAGEGMPRWDLAALRGLDLAVAVTLVEQDGTRSEFVQEPQAHGAVAPPAGLPPAGPAELSELLTRWGLEASIPPSRYLPELWSRRKQEGGAVVAVRRGLAYLKRWRQEQMP</sequence>
<dbReference type="InterPro" id="IPR051199">
    <property type="entry name" value="LPS_LOS_Heptosyltrfase"/>
</dbReference>
<dbReference type="SUPFAM" id="SSF53756">
    <property type="entry name" value="UDP-Glycosyltransferase/glycogen phosphorylase"/>
    <property type="match status" value="1"/>
</dbReference>
<feature type="domain" description="Glycosyltransferase 2-like" evidence="3">
    <location>
        <begin position="56"/>
        <end position="147"/>
    </location>
</feature>
<dbReference type="GO" id="GO:0008713">
    <property type="term" value="F:ADP-heptose-lipopolysaccharide heptosyltransferase activity"/>
    <property type="evidence" value="ECO:0007669"/>
    <property type="project" value="TreeGrafter"/>
</dbReference>
<evidence type="ECO:0000313" key="6">
    <source>
        <dbReference type="Proteomes" id="UP000568888"/>
    </source>
</evidence>
<dbReference type="Proteomes" id="UP000568888">
    <property type="component" value="Unassembled WGS sequence"/>
</dbReference>
<organism evidence="4 6">
    <name type="scientific">Geomonas paludis</name>
    <dbReference type="NCBI Taxonomy" id="2740185"/>
    <lineage>
        <taxon>Bacteria</taxon>
        <taxon>Pseudomonadati</taxon>
        <taxon>Thermodesulfobacteriota</taxon>
        <taxon>Desulfuromonadia</taxon>
        <taxon>Geobacterales</taxon>
        <taxon>Geobacteraceae</taxon>
        <taxon>Geomonas</taxon>
    </lineage>
</organism>
<keyword evidence="1" id="KW-0328">Glycosyltransferase</keyword>
<protein>
    <submittedName>
        <fullName evidence="5">Class I SAM-dependent methyltransferase</fullName>
        <ecNumber evidence="5">2.1.1.-</ecNumber>
    </submittedName>
</protein>
<gene>
    <name evidence="4" type="ORF">GMPD_22840</name>
    <name evidence="5" type="ORF">M1B72_13060</name>
</gene>
<dbReference type="InterPro" id="IPR029044">
    <property type="entry name" value="Nucleotide-diphossugar_trans"/>
</dbReference>
<dbReference type="EMBL" id="BLXY01000003">
    <property type="protein sequence ID" value="GFO64365.1"/>
    <property type="molecule type" value="Genomic_DNA"/>
</dbReference>
<dbReference type="EC" id="2.1.1.-" evidence="5"/>
<evidence type="ECO:0000313" key="4">
    <source>
        <dbReference type="EMBL" id="GFO64365.1"/>
    </source>
</evidence>
<dbReference type="SUPFAM" id="SSF53335">
    <property type="entry name" value="S-adenosyl-L-methionine-dependent methyltransferases"/>
    <property type="match status" value="2"/>
</dbReference>
<dbReference type="Gene3D" id="3.40.50.150">
    <property type="entry name" value="Vaccinia Virus protein VP39"/>
    <property type="match status" value="2"/>
</dbReference>
<evidence type="ECO:0000259" key="3">
    <source>
        <dbReference type="Pfam" id="PF00535"/>
    </source>
</evidence>
<dbReference type="AlphaFoldDB" id="A0A6V8MW03"/>
<dbReference type="PANTHER" id="PTHR30160:SF7">
    <property type="entry name" value="ADP-HEPTOSE--LPS HEPTOSYLTRANSFERASE 2"/>
    <property type="match status" value="1"/>
</dbReference>
<evidence type="ECO:0000313" key="7">
    <source>
        <dbReference type="Proteomes" id="UP000831485"/>
    </source>
</evidence>
<dbReference type="Gene3D" id="3.40.50.2000">
    <property type="entry name" value="Glycogen Phosphorylase B"/>
    <property type="match status" value="2"/>
</dbReference>
<proteinExistence type="predicted"/>
<accession>A0A6V8MW03</accession>
<dbReference type="Pfam" id="PF01075">
    <property type="entry name" value="Glyco_transf_9"/>
    <property type="match status" value="1"/>
</dbReference>
<name>A0A6V8MW03_9BACT</name>
<dbReference type="Gene3D" id="3.90.550.10">
    <property type="entry name" value="Spore Coat Polysaccharide Biosynthesis Protein SpsA, Chain A"/>
    <property type="match status" value="1"/>
</dbReference>
<dbReference type="GO" id="GO:0005829">
    <property type="term" value="C:cytosol"/>
    <property type="evidence" value="ECO:0007669"/>
    <property type="project" value="TreeGrafter"/>
</dbReference>
<dbReference type="GO" id="GO:0008168">
    <property type="term" value="F:methyltransferase activity"/>
    <property type="evidence" value="ECO:0007669"/>
    <property type="project" value="UniProtKB-KW"/>
</dbReference>
<evidence type="ECO:0000313" key="5">
    <source>
        <dbReference type="EMBL" id="UPU34380.1"/>
    </source>
</evidence>
<dbReference type="PANTHER" id="PTHR30160">
    <property type="entry name" value="TETRAACYLDISACCHARIDE 4'-KINASE-RELATED"/>
    <property type="match status" value="1"/>
</dbReference>
<keyword evidence="2 5" id="KW-0808">Transferase</keyword>
<keyword evidence="5" id="KW-0489">Methyltransferase</keyword>